<evidence type="ECO:0000313" key="1">
    <source>
        <dbReference type="EMBL" id="WHS67046.1"/>
    </source>
</evidence>
<keyword evidence="2" id="KW-1185">Reference proteome</keyword>
<dbReference type="PIRSF" id="PIRSF034934">
    <property type="entry name" value="AbiF_AbiD"/>
    <property type="match status" value="1"/>
</dbReference>
<sequence length="334" mass="38051">MAGYAKPWTSYADQLQLLQQRGMQVSDPAKALEYLERIGYYRLSGYWHDMRQWQRDAAGQRVVLDQFKPGTQFQDVVALYVFDKRLRLLVLDALERIEIALRVDLSYRLGQKGAFAYQDAASFNANFTQKKKRSGFTAHEDWLKKHSSLIQRSSEKFIQHNRSKYGLPLAIWVACEVWDFGCMSVLFSGLPEPEQNDIAQSYGLATDSGSVLGSWLRSLNYLRNVCAHHSRLWNRNVVDQPKLPKQGSVAALDAFHGAAFLVARPFVLLCICQHLMRQINPLSTWSQRVQALLHDFPQLSHVGLTLQGMGMQAQWLQASNEANAPYWTTLVAQA</sequence>
<dbReference type="Pfam" id="PF07751">
    <property type="entry name" value="Abi_2"/>
    <property type="match status" value="1"/>
</dbReference>
<evidence type="ECO:0000313" key="2">
    <source>
        <dbReference type="Proteomes" id="UP001240697"/>
    </source>
</evidence>
<dbReference type="EMBL" id="CP125947">
    <property type="protein sequence ID" value="WHS67046.1"/>
    <property type="molecule type" value="Genomic_DNA"/>
</dbReference>
<accession>A0ABY8SXT2</accession>
<dbReference type="RefSeq" id="WP_283488093.1">
    <property type="nucleotide sequence ID" value="NZ_CP125947.1"/>
</dbReference>
<reference evidence="1 2" key="1">
    <citation type="submission" date="2023-05" db="EMBL/GenBank/DDBJ databases">
        <authorList>
            <person name="Yin Y."/>
            <person name="Lu Z."/>
        </authorList>
    </citation>
    <scope>NUCLEOTIDE SEQUENCE [LARGE SCALE GENOMIC DNA]</scope>
    <source>
        <strain evidence="1 2">ZM22</strain>
    </source>
</reference>
<proteinExistence type="predicted"/>
<dbReference type="Proteomes" id="UP001240697">
    <property type="component" value="Chromosome"/>
</dbReference>
<protein>
    <submittedName>
        <fullName evidence="1">Abi family protein</fullName>
    </submittedName>
</protein>
<name>A0ABY8SXT2_9BURK</name>
<dbReference type="InterPro" id="IPR017034">
    <property type="entry name" value="Abi_system_AbiD/AbiF"/>
</dbReference>
<organism evidence="1 2">
    <name type="scientific">Comamonas resistens</name>
    <dbReference type="NCBI Taxonomy" id="3046670"/>
    <lineage>
        <taxon>Bacteria</taxon>
        <taxon>Pseudomonadati</taxon>
        <taxon>Pseudomonadota</taxon>
        <taxon>Betaproteobacteria</taxon>
        <taxon>Burkholderiales</taxon>
        <taxon>Comamonadaceae</taxon>
        <taxon>Comamonas</taxon>
    </lineage>
</organism>
<gene>
    <name evidence="1" type="ORF">QMY55_07990</name>
</gene>
<dbReference type="InterPro" id="IPR011664">
    <property type="entry name" value="Abi_system_AbiD/AbiF-like"/>
</dbReference>